<dbReference type="SUPFAM" id="SSF117856">
    <property type="entry name" value="AF0104/ALDC/Ptd012-like"/>
    <property type="match status" value="1"/>
</dbReference>
<comment type="subcellular location">
    <subcellularLocation>
        <location evidence="1">Nucleus</location>
    </subcellularLocation>
</comment>
<organism evidence="4 5">
    <name type="scientific">Zingiber officinale</name>
    <name type="common">Ginger</name>
    <name type="synonym">Amomum zingiber</name>
    <dbReference type="NCBI Taxonomy" id="94328"/>
    <lineage>
        <taxon>Eukaryota</taxon>
        <taxon>Viridiplantae</taxon>
        <taxon>Streptophyta</taxon>
        <taxon>Embryophyta</taxon>
        <taxon>Tracheophyta</taxon>
        <taxon>Spermatophyta</taxon>
        <taxon>Magnoliopsida</taxon>
        <taxon>Liliopsida</taxon>
        <taxon>Zingiberales</taxon>
        <taxon>Zingiberaceae</taxon>
        <taxon>Zingiber</taxon>
    </lineage>
</organism>
<keyword evidence="1" id="KW-0539">Nucleus</keyword>
<dbReference type="PANTHER" id="PTHR31500:SF57">
    <property type="entry name" value="AT-HOOK MOTIF NUCLEAR-LOCALIZED PROTEIN 10"/>
    <property type="match status" value="1"/>
</dbReference>
<feature type="compositionally biased region" description="Low complexity" evidence="2">
    <location>
        <begin position="142"/>
        <end position="162"/>
    </location>
</feature>
<dbReference type="EMBL" id="JACMSC010000001">
    <property type="protein sequence ID" value="KAG6538408.1"/>
    <property type="molecule type" value="Genomic_DNA"/>
</dbReference>
<feature type="domain" description="PPC" evidence="3">
    <location>
        <begin position="153"/>
        <end position="284"/>
    </location>
</feature>
<dbReference type="CDD" id="cd11378">
    <property type="entry name" value="DUF296"/>
    <property type="match status" value="1"/>
</dbReference>
<sequence>MEKGLLHVDLAIGAQKSLCLILCSAAVFEFLVEEGFHSETYILRSRNVSLLQFLERDPMLGHPAMHSMPLAAHTDDGQPVSTTLAGSSAAHPQPSPYHQGDGGGRLPGVLDGGFTAQASNSQNIIPGEPSKRKRGRPKKNGPDGNLLSLSQPSSSMSFSGVSNAAPSGSADAPKKRSRPLGSGKKQQTNAQASGLVSEVKLFQPSTTGGGIVVYKNLFEILSLSGTFQLPLPDNTEQQRQVNGLTISLADKNGRVFGGGLAGHLLAASRVQVVVGRFIPIETDE</sequence>
<keyword evidence="1" id="KW-0805">Transcription regulation</keyword>
<dbReference type="Pfam" id="PF03479">
    <property type="entry name" value="PCC"/>
    <property type="match status" value="1"/>
</dbReference>
<evidence type="ECO:0000313" key="4">
    <source>
        <dbReference type="EMBL" id="KAG6538408.1"/>
    </source>
</evidence>
<dbReference type="Proteomes" id="UP000734854">
    <property type="component" value="Unassembled WGS sequence"/>
</dbReference>
<evidence type="ECO:0000256" key="1">
    <source>
        <dbReference type="RuleBase" id="RU367031"/>
    </source>
</evidence>
<comment type="domain">
    <text evidence="1">The PPC domain mediates interactions between AHL proteins.</text>
</comment>
<dbReference type="GO" id="GO:0003680">
    <property type="term" value="F:minor groove of adenine-thymine-rich DNA binding"/>
    <property type="evidence" value="ECO:0007669"/>
    <property type="project" value="UniProtKB-UniRule"/>
</dbReference>
<evidence type="ECO:0000313" key="5">
    <source>
        <dbReference type="Proteomes" id="UP000734854"/>
    </source>
</evidence>
<accession>A0A8J5I9L8</accession>
<comment type="function">
    <text evidence="1">Transcription factor that specifically binds AT-rich DNA sequences related to the nuclear matrix attachment regions (MARs).</text>
</comment>
<protein>
    <recommendedName>
        <fullName evidence="1">AT-hook motif nuclear-localized protein</fullName>
    </recommendedName>
</protein>
<evidence type="ECO:0000256" key="2">
    <source>
        <dbReference type="SAM" id="MobiDB-lite"/>
    </source>
</evidence>
<dbReference type="Gene3D" id="3.30.1330.80">
    <property type="entry name" value="Hypothetical protein, similar to alpha- acetolactate decarboxylase, domain 2"/>
    <property type="match status" value="1"/>
</dbReference>
<dbReference type="PROSITE" id="PS51742">
    <property type="entry name" value="PPC"/>
    <property type="match status" value="1"/>
</dbReference>
<feature type="compositionally biased region" description="Polar residues" evidence="2">
    <location>
        <begin position="184"/>
        <end position="193"/>
    </location>
</feature>
<reference evidence="4 5" key="1">
    <citation type="submission" date="2020-08" db="EMBL/GenBank/DDBJ databases">
        <title>Plant Genome Project.</title>
        <authorList>
            <person name="Zhang R.-G."/>
        </authorList>
    </citation>
    <scope>NUCLEOTIDE SEQUENCE [LARGE SCALE GENOMIC DNA]</scope>
    <source>
        <tissue evidence="4">Rhizome</tissue>
    </source>
</reference>
<dbReference type="InterPro" id="IPR039605">
    <property type="entry name" value="AHL"/>
</dbReference>
<keyword evidence="5" id="KW-1185">Reference proteome</keyword>
<comment type="caution">
    <text evidence="4">The sequence shown here is derived from an EMBL/GenBank/DDBJ whole genome shotgun (WGS) entry which is preliminary data.</text>
</comment>
<dbReference type="PANTHER" id="PTHR31500">
    <property type="entry name" value="AT-HOOK MOTIF NUCLEAR-LOCALIZED PROTEIN 9"/>
    <property type="match status" value="1"/>
</dbReference>
<evidence type="ECO:0000259" key="3">
    <source>
        <dbReference type="PROSITE" id="PS51742"/>
    </source>
</evidence>
<proteinExistence type="predicted"/>
<name>A0A8J5I9L8_ZINOF</name>
<dbReference type="GO" id="GO:0005634">
    <property type="term" value="C:nucleus"/>
    <property type="evidence" value="ECO:0007669"/>
    <property type="project" value="UniProtKB-SubCell"/>
</dbReference>
<keyword evidence="1" id="KW-0238">DNA-binding</keyword>
<dbReference type="AlphaFoldDB" id="A0A8J5I9L8"/>
<keyword evidence="1" id="KW-0804">Transcription</keyword>
<feature type="region of interest" description="Disordered" evidence="2">
    <location>
        <begin position="65"/>
        <end position="193"/>
    </location>
</feature>
<dbReference type="InterPro" id="IPR005175">
    <property type="entry name" value="PPC_dom"/>
</dbReference>
<gene>
    <name evidence="4" type="ORF">ZIOFF_003529</name>
</gene>